<feature type="domain" description="K Homology" evidence="4">
    <location>
        <begin position="225"/>
        <end position="299"/>
    </location>
</feature>
<dbReference type="AlphaFoldDB" id="A0A200QDG8"/>
<dbReference type="PANTHER" id="PTHR10288">
    <property type="entry name" value="KH DOMAIN CONTAINING RNA BINDING PROTEIN"/>
    <property type="match status" value="1"/>
</dbReference>
<protein>
    <submittedName>
        <fullName evidence="5">K Homology domain</fullName>
    </submittedName>
</protein>
<dbReference type="SMART" id="SM00322">
    <property type="entry name" value="KH"/>
    <property type="match status" value="2"/>
</dbReference>
<dbReference type="Gene3D" id="3.30.1370.10">
    <property type="entry name" value="K Homology domain, type 1"/>
    <property type="match status" value="2"/>
</dbReference>
<dbReference type="GO" id="GO:0003723">
    <property type="term" value="F:RNA binding"/>
    <property type="evidence" value="ECO:0007669"/>
    <property type="project" value="UniProtKB-UniRule"/>
</dbReference>
<sequence>MAEEVQFASRTENKRKYEDQTPPPSSGPRRPTGFSAPIASVSPTESTTPSYNSVPSPADEFQLAKQRAQEIAARLFSNAEAKRPRNENGTPIDDPNDKGFSSPLPDLAQKPSGFSNSQVGISPSSIPVSYGFQGSSKKIDIPNGRVGVIIGKGGETIKYFQLQSGAKIQVTRDLDADPNSQTRLVELMGTSEQISKAEQLIREVLAEAEAGGSGVGSRRITGQAGAEQFSMKVPNNKVGLIIGKGGETIKNMQANSGARIQLIPLHLPPGDTSTERTVYIDGTQEQIESAKQLVNEVISEVCFEVLSPIYLHPSIRLVALN</sequence>
<evidence type="ECO:0000256" key="2">
    <source>
        <dbReference type="PROSITE-ProRule" id="PRU00117"/>
    </source>
</evidence>
<evidence type="ECO:0000313" key="5">
    <source>
        <dbReference type="EMBL" id="OVA08472.1"/>
    </source>
</evidence>
<dbReference type="EMBL" id="MVGT01002328">
    <property type="protein sequence ID" value="OVA08472.1"/>
    <property type="molecule type" value="Genomic_DNA"/>
</dbReference>
<reference evidence="5 6" key="1">
    <citation type="journal article" date="2017" name="Mol. Plant">
        <title>The Genome of Medicinal Plant Macleaya cordata Provides New Insights into Benzylisoquinoline Alkaloids Metabolism.</title>
        <authorList>
            <person name="Liu X."/>
            <person name="Liu Y."/>
            <person name="Huang P."/>
            <person name="Ma Y."/>
            <person name="Qing Z."/>
            <person name="Tang Q."/>
            <person name="Cao H."/>
            <person name="Cheng P."/>
            <person name="Zheng Y."/>
            <person name="Yuan Z."/>
            <person name="Zhou Y."/>
            <person name="Liu J."/>
            <person name="Tang Z."/>
            <person name="Zhuo Y."/>
            <person name="Zhang Y."/>
            <person name="Yu L."/>
            <person name="Huang J."/>
            <person name="Yang P."/>
            <person name="Peng Q."/>
            <person name="Zhang J."/>
            <person name="Jiang W."/>
            <person name="Zhang Z."/>
            <person name="Lin K."/>
            <person name="Ro D.K."/>
            <person name="Chen X."/>
            <person name="Xiong X."/>
            <person name="Shang Y."/>
            <person name="Huang S."/>
            <person name="Zeng J."/>
        </authorList>
    </citation>
    <scope>NUCLEOTIDE SEQUENCE [LARGE SCALE GENOMIC DNA]</scope>
    <source>
        <strain evidence="6">cv. BLH2017</strain>
        <tissue evidence="5">Root</tissue>
    </source>
</reference>
<feature type="compositionally biased region" description="Polar residues" evidence="3">
    <location>
        <begin position="41"/>
        <end position="55"/>
    </location>
</feature>
<evidence type="ECO:0000259" key="4">
    <source>
        <dbReference type="SMART" id="SM00322"/>
    </source>
</evidence>
<dbReference type="OrthoDB" id="5204190at2759"/>
<evidence type="ECO:0000256" key="1">
    <source>
        <dbReference type="ARBA" id="ARBA00022737"/>
    </source>
</evidence>
<feature type="domain" description="K Homology" evidence="4">
    <location>
        <begin position="133"/>
        <end position="206"/>
    </location>
</feature>
<accession>A0A200QDG8</accession>
<keyword evidence="6" id="KW-1185">Reference proteome</keyword>
<dbReference type="InParanoid" id="A0A200QDG8"/>
<comment type="caution">
    <text evidence="5">The sequence shown here is derived from an EMBL/GenBank/DDBJ whole genome shotgun (WGS) entry which is preliminary data.</text>
</comment>
<keyword evidence="1" id="KW-0677">Repeat</keyword>
<dbReference type="STRING" id="56857.A0A200QDG8"/>
<dbReference type="InterPro" id="IPR036612">
    <property type="entry name" value="KH_dom_type_1_sf"/>
</dbReference>
<evidence type="ECO:0000313" key="6">
    <source>
        <dbReference type="Proteomes" id="UP000195402"/>
    </source>
</evidence>
<feature type="region of interest" description="Disordered" evidence="3">
    <location>
        <begin position="1"/>
        <end position="120"/>
    </location>
</feature>
<dbReference type="InterPro" id="IPR004087">
    <property type="entry name" value="KH_dom"/>
</dbReference>
<name>A0A200QDG8_MACCD</name>
<gene>
    <name evidence="5" type="ORF">BVC80_209g209</name>
</gene>
<keyword evidence="2" id="KW-0694">RNA-binding</keyword>
<dbReference type="PROSITE" id="PS50084">
    <property type="entry name" value="KH_TYPE_1"/>
    <property type="match status" value="2"/>
</dbReference>
<evidence type="ECO:0000256" key="3">
    <source>
        <dbReference type="SAM" id="MobiDB-lite"/>
    </source>
</evidence>
<organism evidence="5 6">
    <name type="scientific">Macleaya cordata</name>
    <name type="common">Five-seeded plume-poppy</name>
    <name type="synonym">Bocconia cordata</name>
    <dbReference type="NCBI Taxonomy" id="56857"/>
    <lineage>
        <taxon>Eukaryota</taxon>
        <taxon>Viridiplantae</taxon>
        <taxon>Streptophyta</taxon>
        <taxon>Embryophyta</taxon>
        <taxon>Tracheophyta</taxon>
        <taxon>Spermatophyta</taxon>
        <taxon>Magnoliopsida</taxon>
        <taxon>Ranunculales</taxon>
        <taxon>Papaveraceae</taxon>
        <taxon>Papaveroideae</taxon>
        <taxon>Macleaya</taxon>
    </lineage>
</organism>
<dbReference type="InterPro" id="IPR004088">
    <property type="entry name" value="KH_dom_type_1"/>
</dbReference>
<dbReference type="Proteomes" id="UP000195402">
    <property type="component" value="Unassembled WGS sequence"/>
</dbReference>
<proteinExistence type="predicted"/>
<dbReference type="SUPFAM" id="SSF54791">
    <property type="entry name" value="Eukaryotic type KH-domain (KH-domain type I)"/>
    <property type="match status" value="2"/>
</dbReference>
<dbReference type="OMA" id="PTEFEMA"/>
<dbReference type="Pfam" id="PF00013">
    <property type="entry name" value="KH_1"/>
    <property type="match status" value="2"/>
</dbReference>